<dbReference type="GeneID" id="8680379"/>
<protein>
    <submittedName>
        <fullName evidence="6">ABC transporter ATP binding protein</fullName>
    </submittedName>
</protein>
<dbReference type="STRING" id="304371.MCP_0245"/>
<dbReference type="InParanoid" id="D1YV45"/>
<evidence type="ECO:0000256" key="1">
    <source>
        <dbReference type="ARBA" id="ARBA00005417"/>
    </source>
</evidence>
<accession>D1YV45</accession>
<dbReference type="Pfam" id="PF00005">
    <property type="entry name" value="ABC_tran"/>
    <property type="match status" value="1"/>
</dbReference>
<dbReference type="InterPro" id="IPR003439">
    <property type="entry name" value="ABC_transporter-like_ATP-bd"/>
</dbReference>
<sequence length="258" mass="29094">MPLLLKEKSKLDEESAIVVNNVSKCYRIPMEKKRTVYENIIGMFSGNKSYEEFWALKDVSFNIKRGETFGVIGPNGSGKSTLLKMLAGVLYPDSGSVKVNGRIAPFLELGVGFQYELTAKENIYLYGAIMGLTKKEVDRKYEDILDFAELKRFENMKLRNFSSGMYVRLAFSIAIQTDPDILLLDEVLAVGDEHFQKKCMEKIEDIRKSGKTIVFVSHSLPSVNSLCQKSLLLNSGMIVAMGETNKVIQKYQQMANQI</sequence>
<keyword evidence="2" id="KW-0813">Transport</keyword>
<reference evidence="6 7" key="1">
    <citation type="journal article" date="2007" name="Appl. Environ. Microbiol.">
        <title>Isolation of key methanogens for global methane emission from rice paddy fields: a novel isolate affiliated with the clone cluster rice cluster I.</title>
        <authorList>
            <person name="Sakai S."/>
            <person name="Imachi H."/>
            <person name="Sekiguchi Y."/>
            <person name="Ohashi A."/>
            <person name="Harada H."/>
            <person name="Kamagata Y."/>
        </authorList>
    </citation>
    <scope>NUCLEOTIDE SEQUENCE [LARGE SCALE GENOMIC DNA]</scope>
    <source>
        <strain evidence="7">DSM 17711 / JCM 13418 / NBRC 101707 / SANAE</strain>
    </source>
</reference>
<comment type="similarity">
    <text evidence="1">Belongs to the ABC transporter superfamily.</text>
</comment>
<dbReference type="SUPFAM" id="SSF52540">
    <property type="entry name" value="P-loop containing nucleoside triphosphate hydrolases"/>
    <property type="match status" value="1"/>
</dbReference>
<dbReference type="Gene3D" id="3.40.50.300">
    <property type="entry name" value="P-loop containing nucleotide triphosphate hydrolases"/>
    <property type="match status" value="1"/>
</dbReference>
<gene>
    <name evidence="6" type="ordered locus">MCP_0245</name>
</gene>
<dbReference type="RefSeq" id="WP_012898997.1">
    <property type="nucleotide sequence ID" value="NC_013665.1"/>
</dbReference>
<dbReference type="InterPro" id="IPR003593">
    <property type="entry name" value="AAA+_ATPase"/>
</dbReference>
<organism evidence="6 7">
    <name type="scientific">Methanocella paludicola (strain DSM 17711 / JCM 13418 / NBRC 101707 / SANAE)</name>
    <dbReference type="NCBI Taxonomy" id="304371"/>
    <lineage>
        <taxon>Archaea</taxon>
        <taxon>Methanobacteriati</taxon>
        <taxon>Methanobacteriota</taxon>
        <taxon>Stenosarchaea group</taxon>
        <taxon>Methanomicrobia</taxon>
        <taxon>Methanocellales</taxon>
        <taxon>Methanocellaceae</taxon>
        <taxon>Methanocella</taxon>
    </lineage>
</organism>
<evidence type="ECO:0000313" key="7">
    <source>
        <dbReference type="Proteomes" id="UP000001882"/>
    </source>
</evidence>
<dbReference type="PANTHER" id="PTHR46743:SF2">
    <property type="entry name" value="TEICHOIC ACIDS EXPORT ATP-BINDING PROTEIN TAGH"/>
    <property type="match status" value="1"/>
</dbReference>
<keyword evidence="3" id="KW-0547">Nucleotide-binding</keyword>
<dbReference type="InterPro" id="IPR027417">
    <property type="entry name" value="P-loop_NTPase"/>
</dbReference>
<dbReference type="eggNOG" id="arCOG00210">
    <property type="taxonomic scope" value="Archaea"/>
</dbReference>
<proteinExistence type="inferred from homology"/>
<dbReference type="PATRIC" id="fig|304371.9.peg.252"/>
<evidence type="ECO:0000313" key="6">
    <source>
        <dbReference type="EMBL" id="BAI60317.1"/>
    </source>
</evidence>
<dbReference type="KEGG" id="mpd:MCP_0245"/>
<dbReference type="InterPro" id="IPR050683">
    <property type="entry name" value="Bact_Polysacc_Export_ATP-bd"/>
</dbReference>
<dbReference type="PANTHER" id="PTHR46743">
    <property type="entry name" value="TEICHOIC ACIDS EXPORT ATP-BINDING PROTEIN TAGH"/>
    <property type="match status" value="1"/>
</dbReference>
<dbReference type="GO" id="GO:0016887">
    <property type="term" value="F:ATP hydrolysis activity"/>
    <property type="evidence" value="ECO:0007669"/>
    <property type="project" value="InterPro"/>
</dbReference>
<dbReference type="CDD" id="cd03220">
    <property type="entry name" value="ABC_KpsT_Wzt"/>
    <property type="match status" value="1"/>
</dbReference>
<dbReference type="GO" id="GO:0005524">
    <property type="term" value="F:ATP binding"/>
    <property type="evidence" value="ECO:0007669"/>
    <property type="project" value="UniProtKB-KW"/>
</dbReference>
<dbReference type="InterPro" id="IPR015860">
    <property type="entry name" value="ABC_transpr_TagH-like"/>
</dbReference>
<dbReference type="GO" id="GO:0140359">
    <property type="term" value="F:ABC-type transporter activity"/>
    <property type="evidence" value="ECO:0007669"/>
    <property type="project" value="InterPro"/>
</dbReference>
<evidence type="ECO:0000259" key="5">
    <source>
        <dbReference type="PROSITE" id="PS50893"/>
    </source>
</evidence>
<evidence type="ECO:0000256" key="2">
    <source>
        <dbReference type="ARBA" id="ARBA00022448"/>
    </source>
</evidence>
<reference evidence="7" key="3">
    <citation type="journal article" date="2011" name="PLoS ONE">
        <title>Genome sequence of a mesophilic hydrogenotrophic methanogen Methanocella paludicola, the first cultivated representative of the order Methanocellales.</title>
        <authorList>
            <person name="Sakai S."/>
            <person name="Takaki Y."/>
            <person name="Shimamura S."/>
            <person name="Sekine M."/>
            <person name="Tajima T."/>
            <person name="Kosugi H."/>
            <person name="Ichikawa N."/>
            <person name="Tasumi E."/>
            <person name="Hiraki A.T."/>
            <person name="Shimizu A."/>
            <person name="Kato Y."/>
            <person name="Nishiko R."/>
            <person name="Mori K."/>
            <person name="Fujita N."/>
            <person name="Imachi H."/>
            <person name="Takai K."/>
        </authorList>
    </citation>
    <scope>NUCLEOTIDE SEQUENCE [LARGE SCALE GENOMIC DNA]</scope>
    <source>
        <strain evidence="7">DSM 17711 / JCM 13418 / NBRC 101707 / SANAE</strain>
    </source>
</reference>
<keyword evidence="4" id="KW-0067">ATP-binding</keyword>
<dbReference type="EMBL" id="AP011532">
    <property type="protein sequence ID" value="BAI60317.1"/>
    <property type="molecule type" value="Genomic_DNA"/>
</dbReference>
<feature type="domain" description="ABC transporter" evidence="5">
    <location>
        <begin position="35"/>
        <end position="258"/>
    </location>
</feature>
<evidence type="ECO:0000256" key="4">
    <source>
        <dbReference type="ARBA" id="ARBA00022840"/>
    </source>
</evidence>
<dbReference type="GO" id="GO:0016020">
    <property type="term" value="C:membrane"/>
    <property type="evidence" value="ECO:0007669"/>
    <property type="project" value="InterPro"/>
</dbReference>
<keyword evidence="7" id="KW-1185">Reference proteome</keyword>
<dbReference type="AlphaFoldDB" id="D1YV45"/>
<dbReference type="PROSITE" id="PS50893">
    <property type="entry name" value="ABC_TRANSPORTER_2"/>
    <property type="match status" value="1"/>
</dbReference>
<dbReference type="SMART" id="SM00382">
    <property type="entry name" value="AAA"/>
    <property type="match status" value="1"/>
</dbReference>
<dbReference type="Proteomes" id="UP000001882">
    <property type="component" value="Chromosome"/>
</dbReference>
<evidence type="ECO:0000256" key="3">
    <source>
        <dbReference type="ARBA" id="ARBA00022741"/>
    </source>
</evidence>
<dbReference type="OrthoDB" id="40048at2157"/>
<name>D1YV45_METPS</name>
<reference evidence="6 7" key="2">
    <citation type="journal article" date="2008" name="Int. J. Syst. Evol. Microbiol.">
        <title>Methanocella paludicola gen. nov., sp. nov., a methane-producing archaeon, the first isolate of the lineage 'Rice Cluster I', and proposal of the new archaeal order Methanocellales ord. nov.</title>
        <authorList>
            <person name="Sakai S."/>
            <person name="Imachi H."/>
            <person name="Hanada S."/>
            <person name="Ohashi A."/>
            <person name="Harada H."/>
            <person name="Kamagata Y."/>
        </authorList>
    </citation>
    <scope>NUCLEOTIDE SEQUENCE [LARGE SCALE GENOMIC DNA]</scope>
    <source>
        <strain evidence="7">DSM 17711 / JCM 13418 / NBRC 101707 / SANAE</strain>
    </source>
</reference>